<proteinExistence type="predicted"/>
<comment type="caution">
    <text evidence="3">The sequence shown here is derived from an EMBL/GenBank/DDBJ whole genome shotgun (WGS) entry which is preliminary data.</text>
</comment>
<dbReference type="Proteomes" id="UP001295740">
    <property type="component" value="Unassembled WGS sequence"/>
</dbReference>
<gene>
    <name evidence="3" type="ORF">KHLLAP_LOCUS4128</name>
</gene>
<feature type="compositionally biased region" description="Basic residues" evidence="1">
    <location>
        <begin position="30"/>
        <end position="39"/>
    </location>
</feature>
<protein>
    <submittedName>
        <fullName evidence="3">Uu.00g110540.m01.CDS01</fullName>
    </submittedName>
</protein>
<organism evidence="3 4">
    <name type="scientific">Anthostomella pinea</name>
    <dbReference type="NCBI Taxonomy" id="933095"/>
    <lineage>
        <taxon>Eukaryota</taxon>
        <taxon>Fungi</taxon>
        <taxon>Dikarya</taxon>
        <taxon>Ascomycota</taxon>
        <taxon>Pezizomycotina</taxon>
        <taxon>Sordariomycetes</taxon>
        <taxon>Xylariomycetidae</taxon>
        <taxon>Xylariales</taxon>
        <taxon>Xylariaceae</taxon>
        <taxon>Anthostomella</taxon>
    </lineage>
</organism>
<name>A0AAI8YGA4_9PEZI</name>
<evidence type="ECO:0000313" key="3">
    <source>
        <dbReference type="EMBL" id="CAJ2503660.1"/>
    </source>
</evidence>
<feature type="transmembrane region" description="Helical" evidence="2">
    <location>
        <begin position="102"/>
        <end position="125"/>
    </location>
</feature>
<dbReference type="AlphaFoldDB" id="A0AAI8YGA4"/>
<evidence type="ECO:0000256" key="1">
    <source>
        <dbReference type="SAM" id="MobiDB-lite"/>
    </source>
</evidence>
<dbReference type="EMBL" id="CAUWAG010000006">
    <property type="protein sequence ID" value="CAJ2503660.1"/>
    <property type="molecule type" value="Genomic_DNA"/>
</dbReference>
<accession>A0AAI8YGA4</accession>
<keyword evidence="4" id="KW-1185">Reference proteome</keyword>
<evidence type="ECO:0000313" key="4">
    <source>
        <dbReference type="Proteomes" id="UP001295740"/>
    </source>
</evidence>
<keyword evidence="2" id="KW-0472">Membrane</keyword>
<evidence type="ECO:0000256" key="2">
    <source>
        <dbReference type="SAM" id="Phobius"/>
    </source>
</evidence>
<reference evidence="3" key="1">
    <citation type="submission" date="2023-10" db="EMBL/GenBank/DDBJ databases">
        <authorList>
            <person name="Hackl T."/>
        </authorList>
    </citation>
    <scope>NUCLEOTIDE SEQUENCE</scope>
</reference>
<keyword evidence="2" id="KW-1133">Transmembrane helix</keyword>
<keyword evidence="2" id="KW-0812">Transmembrane</keyword>
<sequence>MAQWLSPFERSSPPVSGPEGQRSFVNPQHKGSRAGRRGKTIVPNNVEKLCTKFDIATPIDIARAEAEYSEPQVLGVRDMDTRAEAPKLSDLNLHWGGGNSRVGIAVATVITVLVIAAIVAGLAAWACRRDTRRKSVHVEHVHDL</sequence>
<feature type="region of interest" description="Disordered" evidence="1">
    <location>
        <begin position="1"/>
        <end position="40"/>
    </location>
</feature>